<dbReference type="Pfam" id="PF02891">
    <property type="entry name" value="zf-MIZ"/>
    <property type="match status" value="1"/>
</dbReference>
<dbReference type="InterPro" id="IPR057847">
    <property type="entry name" value="ZMIZ1/ZMIZ2_GBD-like"/>
</dbReference>
<gene>
    <name evidence="7" type="ORF">INT45_013939</name>
</gene>
<dbReference type="Gene3D" id="3.30.40.10">
    <property type="entry name" value="Zinc/RING finger domain, C3HC4 (zinc finger)"/>
    <property type="match status" value="1"/>
</dbReference>
<feature type="domain" description="SP-RING-type" evidence="6">
    <location>
        <begin position="771"/>
        <end position="858"/>
    </location>
</feature>
<feature type="compositionally biased region" description="Acidic residues" evidence="5">
    <location>
        <begin position="927"/>
        <end position="941"/>
    </location>
</feature>
<feature type="region of interest" description="Disordered" evidence="5">
    <location>
        <begin position="387"/>
        <end position="417"/>
    </location>
</feature>
<evidence type="ECO:0000256" key="5">
    <source>
        <dbReference type="SAM" id="MobiDB-lite"/>
    </source>
</evidence>
<reference evidence="7 8" key="1">
    <citation type="submission" date="2020-12" db="EMBL/GenBank/DDBJ databases">
        <title>Metabolic potential, ecology and presence of endohyphal bacteria is reflected in genomic diversity of Mucoromycotina.</title>
        <authorList>
            <person name="Muszewska A."/>
            <person name="Okrasinska A."/>
            <person name="Steczkiewicz K."/>
            <person name="Drgas O."/>
            <person name="Orlowska M."/>
            <person name="Perlinska-Lenart U."/>
            <person name="Aleksandrzak-Piekarczyk T."/>
            <person name="Szatraj K."/>
            <person name="Zielenkiewicz U."/>
            <person name="Pilsyk S."/>
            <person name="Malc E."/>
            <person name="Mieczkowski P."/>
            <person name="Kruszewska J.S."/>
            <person name="Biernat P."/>
            <person name="Pawlowska J."/>
        </authorList>
    </citation>
    <scope>NUCLEOTIDE SEQUENCE [LARGE SCALE GENOMIC DNA]</scope>
    <source>
        <strain evidence="7 8">CBS 142.35</strain>
    </source>
</reference>
<keyword evidence="2 4" id="KW-0863">Zinc-finger</keyword>
<dbReference type="GO" id="GO:0000785">
    <property type="term" value="C:chromatin"/>
    <property type="evidence" value="ECO:0007669"/>
    <property type="project" value="TreeGrafter"/>
</dbReference>
<dbReference type="CDD" id="cd16650">
    <property type="entry name" value="SP-RING_PIAS-like"/>
    <property type="match status" value="1"/>
</dbReference>
<keyword evidence="8" id="KW-1185">Reference proteome</keyword>
<dbReference type="GO" id="GO:0061665">
    <property type="term" value="F:SUMO ligase activity"/>
    <property type="evidence" value="ECO:0007669"/>
    <property type="project" value="TreeGrafter"/>
</dbReference>
<dbReference type="EMBL" id="JAEPRB010000115">
    <property type="protein sequence ID" value="KAG2221228.1"/>
    <property type="molecule type" value="Genomic_DNA"/>
</dbReference>
<evidence type="ECO:0000313" key="8">
    <source>
        <dbReference type="Proteomes" id="UP000646827"/>
    </source>
</evidence>
<feature type="compositionally biased region" description="Low complexity" evidence="5">
    <location>
        <begin position="462"/>
        <end position="476"/>
    </location>
</feature>
<feature type="compositionally biased region" description="Low complexity" evidence="5">
    <location>
        <begin position="263"/>
        <end position="290"/>
    </location>
</feature>
<dbReference type="SUPFAM" id="SSF57850">
    <property type="entry name" value="RING/U-box"/>
    <property type="match status" value="1"/>
</dbReference>
<feature type="compositionally biased region" description="Polar residues" evidence="5">
    <location>
        <begin position="970"/>
        <end position="995"/>
    </location>
</feature>
<evidence type="ECO:0000256" key="2">
    <source>
        <dbReference type="ARBA" id="ARBA00022771"/>
    </source>
</evidence>
<dbReference type="InterPro" id="IPR013083">
    <property type="entry name" value="Znf_RING/FYVE/PHD"/>
</dbReference>
<keyword evidence="3" id="KW-0862">Zinc</keyword>
<feature type="region of interest" description="Disordered" evidence="5">
    <location>
        <begin position="181"/>
        <end position="216"/>
    </location>
</feature>
<feature type="compositionally biased region" description="Polar residues" evidence="5">
    <location>
        <begin position="241"/>
        <end position="262"/>
    </location>
</feature>
<comment type="caution">
    <text evidence="7">The sequence shown here is derived from an EMBL/GenBank/DDBJ whole genome shotgun (WGS) entry which is preliminary data.</text>
</comment>
<sequence>MNNNQGQHIQNNTQPHAEILHSFLLIIFTDLVDIVVWPQGIPQHHQQQLNQLTPQQFRFLQHSLQNNQLRRAVLQSGTQRSFPIPFNLALPTTATSVQSPNRTNITQKPVQSTLNQHFSVVSLNNSQQQQQHQQQTFMTSPTITATPASVPHYAAAAAQQQPTGVNNISMAPVTPPSTVMANTFQGNNNNNNNTGTVGSSSSIGIPSQVTSPITPTTQNHLLADDLLNKRQEDLLKLLSQIQSQPQRQKSDNNSLPQSPINSPQQQRLPLQQQQNPKSNGNNSDTNITNRNNLRLNQLEKEISSSAMYGPACDEFLEWLQDVRAYNPGNESALMKCANAVRNNFQVGPWSGMRIFDTIYKFISHLSGSSQTQIIQWRDEIRLATIGEAPTTTNTTATTTSTTSSSISSASQTSSPVASNFANMPIHRQQSEVTIPSQQQQTSPHQDRQLPITSPQQPIHLTPSHPNNSNNNNNQQHGVPMPPPTTPTTSAITPSHSSQQYMFQLPHYPYSAPHPQQQQQQQMQRIPPQPYTPQQIDQILWDAQQTQMPNNNGYPANNPMVTSPSLPLSIPPSSVVPGPGSPVVHNPLPFIRKIGYAVNPFRLKHNQKVTRIPFFMDGDRFPRVWRGIPPQETAGALVIDPTRLPLSYVLTAWRDKTTEDKCEWPDTIKMSLNRTIPTLTKRRKVRVQGRPDAFTFQGKDKPLDTGGYLHPGRNELAIEQLDCACSYFFAIIVFIRESEEIISKGVQSRVLDINKGRAIVNRLLGNTESDADDDDIQIHQTNVKIGLKCPISLQRIKLPTKGEACKHPDCFDLSSYLAVNHENTSWKCPHCNEYTPPNKLYRDAFFEDLLKRVSKAAVEVEFAENANNFRVIRSETPDPDDEQRENSGYGDLDNKNNSDENQSMKPSMATKKEELEEEQQRNVISLLSDDEEEEEEDNDDEEQRNREKENNQQTAGEQENSNNSRKRTGDTVDSIQTAQSESSVEKSPTTPGNVIVNNKRPRTSSEQQKEEPFQSRFAPMDPNDVLSLMTFGPGGNNNN</sequence>
<feature type="region of interest" description="Disordered" evidence="5">
    <location>
        <begin position="870"/>
        <end position="1038"/>
    </location>
</feature>
<dbReference type="Proteomes" id="UP000646827">
    <property type="component" value="Unassembled WGS sequence"/>
</dbReference>
<feature type="region of interest" description="Disordered" evidence="5">
    <location>
        <begin position="430"/>
        <end position="530"/>
    </location>
</feature>
<accession>A0A8H7VLU9</accession>
<evidence type="ECO:0000256" key="1">
    <source>
        <dbReference type="ARBA" id="ARBA00022723"/>
    </source>
</evidence>
<dbReference type="PANTHER" id="PTHR10782">
    <property type="entry name" value="ZINC FINGER MIZ DOMAIN-CONTAINING PROTEIN"/>
    <property type="match status" value="1"/>
</dbReference>
<name>A0A8H7VLU9_9FUNG</name>
<organism evidence="7 8">
    <name type="scientific">Circinella minor</name>
    <dbReference type="NCBI Taxonomy" id="1195481"/>
    <lineage>
        <taxon>Eukaryota</taxon>
        <taxon>Fungi</taxon>
        <taxon>Fungi incertae sedis</taxon>
        <taxon>Mucoromycota</taxon>
        <taxon>Mucoromycotina</taxon>
        <taxon>Mucoromycetes</taxon>
        <taxon>Mucorales</taxon>
        <taxon>Lichtheimiaceae</taxon>
        <taxon>Circinella</taxon>
    </lineage>
</organism>
<dbReference type="GO" id="GO:0016925">
    <property type="term" value="P:protein sumoylation"/>
    <property type="evidence" value="ECO:0007669"/>
    <property type="project" value="TreeGrafter"/>
</dbReference>
<evidence type="ECO:0000256" key="3">
    <source>
        <dbReference type="ARBA" id="ARBA00022833"/>
    </source>
</evidence>
<dbReference type="GO" id="GO:0008270">
    <property type="term" value="F:zinc ion binding"/>
    <property type="evidence" value="ECO:0007669"/>
    <property type="project" value="UniProtKB-KW"/>
</dbReference>
<dbReference type="PROSITE" id="PS51044">
    <property type="entry name" value="ZF_SP_RING"/>
    <property type="match status" value="1"/>
</dbReference>
<feature type="compositionally biased region" description="Low complexity" evidence="5">
    <location>
        <begin position="390"/>
        <end position="414"/>
    </location>
</feature>
<dbReference type="Pfam" id="PF25527">
    <property type="entry name" value="GBD-like_ZMIZ1_ZMIZ2"/>
    <property type="match status" value="1"/>
</dbReference>
<keyword evidence="1" id="KW-0479">Metal-binding</keyword>
<feature type="compositionally biased region" description="Low complexity" evidence="5">
    <location>
        <begin position="486"/>
        <end position="497"/>
    </location>
</feature>
<feature type="non-terminal residue" evidence="7">
    <location>
        <position position="1"/>
    </location>
</feature>
<feature type="region of interest" description="Disordered" evidence="5">
    <location>
        <begin position="241"/>
        <end position="290"/>
    </location>
</feature>
<feature type="compositionally biased region" description="Low complexity" evidence="5">
    <location>
        <begin position="512"/>
        <end position="525"/>
    </location>
</feature>
<feature type="compositionally biased region" description="Low complexity" evidence="5">
    <location>
        <begin position="182"/>
        <end position="211"/>
    </location>
</feature>
<feature type="compositionally biased region" description="Basic and acidic residues" evidence="5">
    <location>
        <begin position="909"/>
        <end position="919"/>
    </location>
</feature>
<protein>
    <recommendedName>
        <fullName evidence="6">SP-RING-type domain-containing protein</fullName>
    </recommendedName>
</protein>
<dbReference type="OrthoDB" id="27975at2759"/>
<evidence type="ECO:0000259" key="6">
    <source>
        <dbReference type="PROSITE" id="PS51044"/>
    </source>
</evidence>
<feature type="compositionally biased region" description="Polar residues" evidence="5">
    <location>
        <begin position="430"/>
        <end position="443"/>
    </location>
</feature>
<evidence type="ECO:0000256" key="4">
    <source>
        <dbReference type="PROSITE-ProRule" id="PRU00452"/>
    </source>
</evidence>
<dbReference type="AlphaFoldDB" id="A0A8H7VLU9"/>
<evidence type="ECO:0000313" key="7">
    <source>
        <dbReference type="EMBL" id="KAG2221228.1"/>
    </source>
</evidence>
<feature type="compositionally biased region" description="Polar residues" evidence="5">
    <location>
        <begin position="953"/>
        <end position="962"/>
    </location>
</feature>
<proteinExistence type="predicted"/>
<dbReference type="PANTHER" id="PTHR10782:SF4">
    <property type="entry name" value="TONALLI, ISOFORM E"/>
    <property type="match status" value="1"/>
</dbReference>
<dbReference type="InterPro" id="IPR004181">
    <property type="entry name" value="Znf_MIZ"/>
</dbReference>